<name>A0A8C6YG90_NAJNA</name>
<dbReference type="Proteomes" id="UP000694559">
    <property type="component" value="Unplaced"/>
</dbReference>
<evidence type="ECO:0000313" key="3">
    <source>
        <dbReference type="Proteomes" id="UP000694559"/>
    </source>
</evidence>
<proteinExistence type="predicted"/>
<feature type="region of interest" description="Disordered" evidence="1">
    <location>
        <begin position="107"/>
        <end position="134"/>
    </location>
</feature>
<dbReference type="GeneTree" id="ENSGT00910000146976"/>
<accession>A0A8C6YG90</accession>
<evidence type="ECO:0000313" key="2">
    <source>
        <dbReference type="Ensembl" id="ENSNNAP00000028488.1"/>
    </source>
</evidence>
<reference evidence="2" key="2">
    <citation type="submission" date="2025-09" db="UniProtKB">
        <authorList>
            <consortium name="Ensembl"/>
        </authorList>
    </citation>
    <scope>IDENTIFICATION</scope>
</reference>
<organism evidence="2 3">
    <name type="scientific">Naja naja</name>
    <name type="common">Indian cobra</name>
    <dbReference type="NCBI Taxonomy" id="35670"/>
    <lineage>
        <taxon>Eukaryota</taxon>
        <taxon>Metazoa</taxon>
        <taxon>Chordata</taxon>
        <taxon>Craniata</taxon>
        <taxon>Vertebrata</taxon>
        <taxon>Euteleostomi</taxon>
        <taxon>Lepidosauria</taxon>
        <taxon>Squamata</taxon>
        <taxon>Bifurcata</taxon>
        <taxon>Unidentata</taxon>
        <taxon>Episquamata</taxon>
        <taxon>Toxicofera</taxon>
        <taxon>Serpentes</taxon>
        <taxon>Colubroidea</taxon>
        <taxon>Elapidae</taxon>
        <taxon>Elapinae</taxon>
        <taxon>Naja</taxon>
    </lineage>
</organism>
<sequence length="134" mass="14671">MRKRGSGQPRSRETYEWRPWTPPSICADIVLFSNFSSPEYIMELARERGGGGLMGPGSPHGSPLHGLTAEQRGFWRQCPGSRAGCQQSGMARTCGWSPCPGWSRKRLAPPSPCPPRCKARQPVEPPWQASGPPA</sequence>
<protein>
    <submittedName>
        <fullName evidence="2">Uncharacterized protein</fullName>
    </submittedName>
</protein>
<dbReference type="OMA" id="NININSW"/>
<evidence type="ECO:0000256" key="1">
    <source>
        <dbReference type="SAM" id="MobiDB-lite"/>
    </source>
</evidence>
<dbReference type="OrthoDB" id="8959632at2759"/>
<keyword evidence="3" id="KW-1185">Reference proteome</keyword>
<reference evidence="2" key="1">
    <citation type="submission" date="2025-08" db="UniProtKB">
        <authorList>
            <consortium name="Ensembl"/>
        </authorList>
    </citation>
    <scope>IDENTIFICATION</scope>
</reference>
<dbReference type="Ensembl" id="ENSNNAT00000029855.1">
    <property type="protein sequence ID" value="ENSNNAP00000028488.1"/>
    <property type="gene ID" value="ENSNNAG00000018323.1"/>
</dbReference>
<dbReference type="AlphaFoldDB" id="A0A8C6YG90"/>